<dbReference type="InterPro" id="IPR042099">
    <property type="entry name" value="ANL_N_sf"/>
</dbReference>
<dbReference type="InterPro" id="IPR036736">
    <property type="entry name" value="ACP-like_sf"/>
</dbReference>
<comment type="caution">
    <text evidence="3">The sequence shown here is derived from an EMBL/GenBank/DDBJ whole genome shotgun (WGS) entry which is preliminary data.</text>
</comment>
<evidence type="ECO:0000313" key="3">
    <source>
        <dbReference type="EMBL" id="GAA2539837.1"/>
    </source>
</evidence>
<dbReference type="Gene3D" id="3.30.559.30">
    <property type="entry name" value="Nonribosomal peptide synthetase, condensation domain"/>
    <property type="match status" value="1"/>
</dbReference>
<name>A0ABP6B5M7_9ACTN</name>
<dbReference type="Gene3D" id="3.40.50.12780">
    <property type="entry name" value="N-terminal domain of ligase-like"/>
    <property type="match status" value="1"/>
</dbReference>
<dbReference type="InterPro" id="IPR020845">
    <property type="entry name" value="AMP-binding_CS"/>
</dbReference>
<dbReference type="SUPFAM" id="SSF56801">
    <property type="entry name" value="Acetyl-CoA synthetase-like"/>
    <property type="match status" value="1"/>
</dbReference>
<dbReference type="InterPro" id="IPR045851">
    <property type="entry name" value="AMP-bd_C_sf"/>
</dbReference>
<dbReference type="PANTHER" id="PTHR45527:SF1">
    <property type="entry name" value="FATTY ACID SYNTHASE"/>
    <property type="match status" value="1"/>
</dbReference>
<dbReference type="EMBL" id="BAAATM010000013">
    <property type="protein sequence ID" value="GAA2539837.1"/>
    <property type="molecule type" value="Genomic_DNA"/>
</dbReference>
<dbReference type="PROSITE" id="PS50075">
    <property type="entry name" value="CARRIER"/>
    <property type="match status" value="1"/>
</dbReference>
<accession>A0ABP6B5M7</accession>
<dbReference type="InterPro" id="IPR023213">
    <property type="entry name" value="CAT-like_dom_sf"/>
</dbReference>
<dbReference type="Pfam" id="PF13193">
    <property type="entry name" value="AMP-binding_C"/>
    <property type="match status" value="1"/>
</dbReference>
<dbReference type="PROSITE" id="PS00455">
    <property type="entry name" value="AMP_BINDING"/>
    <property type="match status" value="1"/>
</dbReference>
<dbReference type="SUPFAM" id="SSF47336">
    <property type="entry name" value="ACP-like"/>
    <property type="match status" value="1"/>
</dbReference>
<feature type="domain" description="Carrier" evidence="2">
    <location>
        <begin position="497"/>
        <end position="578"/>
    </location>
</feature>
<gene>
    <name evidence="3" type="ORF">GCM10010423_42100</name>
</gene>
<dbReference type="InterPro" id="IPR001242">
    <property type="entry name" value="Condensation_dom"/>
</dbReference>
<dbReference type="SUPFAM" id="SSF52777">
    <property type="entry name" value="CoA-dependent acyltransferases"/>
    <property type="match status" value="2"/>
</dbReference>
<organism evidence="3 4">
    <name type="scientific">Streptomyces levis</name>
    <dbReference type="NCBI Taxonomy" id="285566"/>
    <lineage>
        <taxon>Bacteria</taxon>
        <taxon>Bacillati</taxon>
        <taxon>Actinomycetota</taxon>
        <taxon>Actinomycetes</taxon>
        <taxon>Kitasatosporales</taxon>
        <taxon>Streptomycetaceae</taxon>
        <taxon>Streptomyces</taxon>
    </lineage>
</organism>
<dbReference type="InterPro" id="IPR025110">
    <property type="entry name" value="AMP-bd_C"/>
</dbReference>
<comment type="cofactor">
    <cofactor evidence="1">
        <name>pantetheine 4'-phosphate</name>
        <dbReference type="ChEBI" id="CHEBI:47942"/>
    </cofactor>
</comment>
<proteinExistence type="predicted"/>
<dbReference type="RefSeq" id="WP_344538865.1">
    <property type="nucleotide sequence ID" value="NZ_BAAATM010000013.1"/>
</dbReference>
<evidence type="ECO:0000259" key="2">
    <source>
        <dbReference type="PROSITE" id="PS50075"/>
    </source>
</evidence>
<dbReference type="NCBIfam" id="TIGR01733">
    <property type="entry name" value="AA-adenyl-dom"/>
    <property type="match status" value="1"/>
</dbReference>
<dbReference type="Gene3D" id="1.10.1200.10">
    <property type="entry name" value="ACP-like"/>
    <property type="match status" value="1"/>
</dbReference>
<sequence>MSGTGPESLCAALVEQFRRTPDARAVCDDRQVLTYRELDVRSAALAEALVAAGVGPDRIVALQLERSVDLAVAIVAVVRAGGAWLPLSTTDPDRRTLALLRDAAPAAVVAEESSRLWSLADDGVPRLTPRAHPGPGQAPPIDSAAPHHLAYVLYTSGSTGRPKGVMIEHAAIVNRLRWMQDRFGIGPGDVVAQKTPYTFDVSVWEFIWPLMTGAELAFAAPDGHRDPGYLARFLTERRVTVTHFVPSMLTEFLRRVRPGDCPRLRSVMVSGEALGPSLARRFFERLPHAELHNLYGPTEAAVDVTHWQCAADASPTAPVPIGHPITGIELLVVGEDGTEVPEGQVGELCIAGVGIARGYLNLPEITAERFVPHPADPTRRMYRTGDLASRRPDGAYLYHGRNDRQVKIGGVRIELGEVEAALQSLPCVEECVVVTRADAAGVARLHAFAVLVPGVPWSGWRDELLGILPAGSIPAGLTPVDAMPKTAHGKADVTALRAILEEQSDPSGQAAGADPLERLWAGVLGTTEPHFLRAGGTSLHAVRLLADAAEEFGRTVALADFFTEPTLDRLRALLAAADTGPGTDTVPSRIPREGELPLNRYQERLWFLQELEPESTAMSAPTTFRITGVSAERVAEGFAALVRRHEVLRTTFRSVDGEPRAVVGAQPPALEWTDGTGLTADDATVRRWVTQTAYEPFDLAAGPPLRARAVSFGPADHLLVMVTHQIIADGWTWSLLTDELSRLLTEPDPGPDDSRLQIVDHAAWQRTRETRPEHRAAVEESLRHWRTVLANTPDGLDLPVDEPRGPSLSVPADSVALRWSPDFPARLKRLCREHGITEFMALLAGYTAWLARLSGQETVVVGTPMANRTPPWTADLAGYFVTTVPQRLEIDEDATIAQVLDRARTSVVAGQRHSVVPIERIVAEVGGARTADRLPLFQNLFVFQNMPAWQRQTDGVTVRVHQFPPRHTHYDLKFEVFPLTEGYEARLVYARGRISDERAALMARQLASFVEAAVDKPDAYVDEIAL</sequence>
<dbReference type="Gene3D" id="3.30.300.30">
    <property type="match status" value="1"/>
</dbReference>
<dbReference type="PANTHER" id="PTHR45527">
    <property type="entry name" value="NONRIBOSOMAL PEPTIDE SYNTHETASE"/>
    <property type="match status" value="1"/>
</dbReference>
<dbReference type="Proteomes" id="UP001501095">
    <property type="component" value="Unassembled WGS sequence"/>
</dbReference>
<dbReference type="Gene3D" id="3.30.559.10">
    <property type="entry name" value="Chloramphenicol acetyltransferase-like domain"/>
    <property type="match status" value="1"/>
</dbReference>
<protein>
    <recommendedName>
        <fullName evidence="2">Carrier domain-containing protein</fullName>
    </recommendedName>
</protein>
<dbReference type="Pfam" id="PF00668">
    <property type="entry name" value="Condensation"/>
    <property type="match status" value="1"/>
</dbReference>
<dbReference type="Pfam" id="PF00501">
    <property type="entry name" value="AMP-binding"/>
    <property type="match status" value="1"/>
</dbReference>
<dbReference type="InterPro" id="IPR009081">
    <property type="entry name" value="PP-bd_ACP"/>
</dbReference>
<dbReference type="InterPro" id="IPR010071">
    <property type="entry name" value="AA_adenyl_dom"/>
</dbReference>
<evidence type="ECO:0000313" key="4">
    <source>
        <dbReference type="Proteomes" id="UP001501095"/>
    </source>
</evidence>
<dbReference type="CDD" id="cd19531">
    <property type="entry name" value="LCL_NRPS-like"/>
    <property type="match status" value="1"/>
</dbReference>
<dbReference type="Pfam" id="PF00550">
    <property type="entry name" value="PP-binding"/>
    <property type="match status" value="1"/>
</dbReference>
<evidence type="ECO:0000256" key="1">
    <source>
        <dbReference type="ARBA" id="ARBA00001957"/>
    </source>
</evidence>
<reference evidence="4" key="1">
    <citation type="journal article" date="2019" name="Int. J. Syst. Evol. Microbiol.">
        <title>The Global Catalogue of Microorganisms (GCM) 10K type strain sequencing project: providing services to taxonomists for standard genome sequencing and annotation.</title>
        <authorList>
            <consortium name="The Broad Institute Genomics Platform"/>
            <consortium name="The Broad Institute Genome Sequencing Center for Infectious Disease"/>
            <person name="Wu L."/>
            <person name="Ma J."/>
        </authorList>
    </citation>
    <scope>NUCLEOTIDE SEQUENCE [LARGE SCALE GENOMIC DNA]</scope>
    <source>
        <strain evidence="4">JCM 6924</strain>
    </source>
</reference>
<dbReference type="InterPro" id="IPR000873">
    <property type="entry name" value="AMP-dep_synth/lig_dom"/>
</dbReference>
<keyword evidence="4" id="KW-1185">Reference proteome</keyword>